<dbReference type="AlphaFoldDB" id="A0AA38LYN8"/>
<keyword evidence="2" id="KW-1185">Reference proteome</keyword>
<proteinExistence type="predicted"/>
<protein>
    <submittedName>
        <fullName evidence="1">Uncharacterized protein</fullName>
    </submittedName>
</protein>
<evidence type="ECO:0000313" key="1">
    <source>
        <dbReference type="EMBL" id="KAJ3616401.1"/>
    </source>
</evidence>
<name>A0AA38LYN8_9CUCU</name>
<accession>A0AA38LYN8</accession>
<reference evidence="1" key="1">
    <citation type="journal article" date="2023" name="G3 (Bethesda)">
        <title>Whole genome assemblies of Zophobas morio and Tenebrio molitor.</title>
        <authorList>
            <person name="Kaur S."/>
            <person name="Stinson S.A."/>
            <person name="diCenzo G.C."/>
        </authorList>
    </citation>
    <scope>NUCLEOTIDE SEQUENCE</scope>
    <source>
        <strain evidence="1">QUZm001</strain>
    </source>
</reference>
<evidence type="ECO:0000313" key="2">
    <source>
        <dbReference type="Proteomes" id="UP001168821"/>
    </source>
</evidence>
<dbReference type="Proteomes" id="UP001168821">
    <property type="component" value="Unassembled WGS sequence"/>
</dbReference>
<gene>
    <name evidence="1" type="ORF">Zmor_011908</name>
</gene>
<dbReference type="EMBL" id="JALNTZ010003560">
    <property type="protein sequence ID" value="KAJ3616401.1"/>
    <property type="molecule type" value="Genomic_DNA"/>
</dbReference>
<comment type="caution">
    <text evidence="1">The sequence shown here is derived from an EMBL/GenBank/DDBJ whole genome shotgun (WGS) entry which is preliminary data.</text>
</comment>
<organism evidence="1 2">
    <name type="scientific">Zophobas morio</name>
    <dbReference type="NCBI Taxonomy" id="2755281"/>
    <lineage>
        <taxon>Eukaryota</taxon>
        <taxon>Metazoa</taxon>
        <taxon>Ecdysozoa</taxon>
        <taxon>Arthropoda</taxon>
        <taxon>Hexapoda</taxon>
        <taxon>Insecta</taxon>
        <taxon>Pterygota</taxon>
        <taxon>Neoptera</taxon>
        <taxon>Endopterygota</taxon>
        <taxon>Coleoptera</taxon>
        <taxon>Polyphaga</taxon>
        <taxon>Cucujiformia</taxon>
        <taxon>Tenebrionidae</taxon>
        <taxon>Zophobas</taxon>
    </lineage>
</organism>
<sequence length="132" mass="14897">MFVDIIIIATCIAALHESNTTMTLQAELPIKLLQKSSNSEDEGAGGELHSEKMLKRHNSWDGCTEKRGDAALDCTVVRRCRPAIRVGEFRKRSTENLKFRGFSYISINFIKALTKCKLIMCFLIYTCTTGFQ</sequence>